<evidence type="ECO:0008006" key="13">
    <source>
        <dbReference type="Google" id="ProtNLM"/>
    </source>
</evidence>
<evidence type="ECO:0000256" key="5">
    <source>
        <dbReference type="ARBA" id="ARBA00022842"/>
    </source>
</evidence>
<evidence type="ECO:0000256" key="2">
    <source>
        <dbReference type="ARBA" id="ARBA00001964"/>
    </source>
</evidence>
<evidence type="ECO:0000313" key="12">
    <source>
        <dbReference type="EMBL" id="KKN16442.1"/>
    </source>
</evidence>
<dbReference type="Pfam" id="PF12367">
    <property type="entry name" value="PFO_beta_C"/>
    <property type="match status" value="1"/>
</dbReference>
<dbReference type="Gene3D" id="3.40.50.970">
    <property type="match status" value="1"/>
</dbReference>
<dbReference type="InterPro" id="IPR032686">
    <property type="entry name" value="PFO_beta_C"/>
</dbReference>
<comment type="cofactor">
    <cofactor evidence="2">
        <name>thiamine diphosphate</name>
        <dbReference type="ChEBI" id="CHEBI:58937"/>
    </cofactor>
</comment>
<protein>
    <recommendedName>
        <fullName evidence="13">Thiamine pyrophosphate enzyme TPP-binding domain-containing protein</fullName>
    </recommendedName>
</protein>
<evidence type="ECO:0000256" key="3">
    <source>
        <dbReference type="ARBA" id="ARBA00001966"/>
    </source>
</evidence>
<evidence type="ECO:0000256" key="6">
    <source>
        <dbReference type="ARBA" id="ARBA00023002"/>
    </source>
</evidence>
<feature type="domain" description="Thiamine pyrophosphate enzyme TPP-binding" evidence="10">
    <location>
        <begin position="58"/>
        <end position="198"/>
    </location>
</feature>
<feature type="domain" description="Pyruvate ferredoxin oxidoreductase beta subunit C-terminal" evidence="11">
    <location>
        <begin position="203"/>
        <end position="266"/>
    </location>
</feature>
<organism evidence="12">
    <name type="scientific">marine sediment metagenome</name>
    <dbReference type="NCBI Taxonomy" id="412755"/>
    <lineage>
        <taxon>unclassified sequences</taxon>
        <taxon>metagenomes</taxon>
        <taxon>ecological metagenomes</taxon>
    </lineage>
</organism>
<dbReference type="Pfam" id="PF02775">
    <property type="entry name" value="TPP_enzyme_C"/>
    <property type="match status" value="1"/>
</dbReference>
<comment type="cofactor">
    <cofactor evidence="1">
        <name>Mg(2+)</name>
        <dbReference type="ChEBI" id="CHEBI:18420"/>
    </cofactor>
</comment>
<dbReference type="EMBL" id="LAZR01003613">
    <property type="protein sequence ID" value="KKN16442.1"/>
    <property type="molecule type" value="Genomic_DNA"/>
</dbReference>
<evidence type="ECO:0000256" key="9">
    <source>
        <dbReference type="ARBA" id="ARBA00023052"/>
    </source>
</evidence>
<dbReference type="GO" id="GO:0051536">
    <property type="term" value="F:iron-sulfur cluster binding"/>
    <property type="evidence" value="ECO:0007669"/>
    <property type="project" value="UniProtKB-KW"/>
</dbReference>
<name>A0A0F9NWI0_9ZZZZ</name>
<keyword evidence="4" id="KW-0479">Metal-binding</keyword>
<evidence type="ECO:0000256" key="8">
    <source>
        <dbReference type="ARBA" id="ARBA00023014"/>
    </source>
</evidence>
<dbReference type="SUPFAM" id="SSF52518">
    <property type="entry name" value="Thiamin diphosphate-binding fold (THDP-binding)"/>
    <property type="match status" value="1"/>
</dbReference>
<sequence length="290" mass="32704">MRGVNITNTDFDLDTEIHWCPGCGNFSELKIMKEVLTELGIKPKDFVLVSGIGQAGKFPHFMKAQSYNGLHGRYLSAALGIKAANPELNVIAVSGDGCTYSEGGNHFIHIIRYNPNIVNIVHNNMVYGLTKGQASPTSQLGFKTKVQVFGVINEPFNAAAVAIALKASFVARAFVGDMEKTKEIMKQAINHNGYAFIDLLCPCVTFNRVNTFQWYKENSYYIDDSHDQLDQEKAMKLVLNTNKFALGVLYINLNRRTYEENVRVYENDKRPLYQRTLDKENLSNLLNTFR</sequence>
<evidence type="ECO:0000259" key="10">
    <source>
        <dbReference type="Pfam" id="PF02775"/>
    </source>
</evidence>
<dbReference type="InterPro" id="IPR051457">
    <property type="entry name" value="2-oxoacid:Fd_oxidoreductase"/>
</dbReference>
<dbReference type="PANTHER" id="PTHR48084">
    <property type="entry name" value="2-OXOGLUTARATE OXIDOREDUCTASE SUBUNIT KORB-RELATED"/>
    <property type="match status" value="1"/>
</dbReference>
<dbReference type="AlphaFoldDB" id="A0A0F9NWI0"/>
<reference evidence="12" key="1">
    <citation type="journal article" date="2015" name="Nature">
        <title>Complex archaea that bridge the gap between prokaryotes and eukaryotes.</title>
        <authorList>
            <person name="Spang A."/>
            <person name="Saw J.H."/>
            <person name="Jorgensen S.L."/>
            <person name="Zaremba-Niedzwiedzka K."/>
            <person name="Martijn J."/>
            <person name="Lind A.E."/>
            <person name="van Eijk R."/>
            <person name="Schleper C."/>
            <person name="Guy L."/>
            <person name="Ettema T.J."/>
        </authorList>
    </citation>
    <scope>NUCLEOTIDE SEQUENCE</scope>
</reference>
<accession>A0A0F9NWI0</accession>
<dbReference type="CDD" id="cd03375">
    <property type="entry name" value="TPP_OGFOR"/>
    <property type="match status" value="1"/>
</dbReference>
<gene>
    <name evidence="12" type="ORF">LCGC14_0975840</name>
</gene>
<keyword evidence="6" id="KW-0560">Oxidoreductase</keyword>
<dbReference type="PANTHER" id="PTHR48084:SF4">
    <property type="entry name" value="2-OXOGLUTARATE OXIDOREDUCTASE SUBUNIT KORB"/>
    <property type="match status" value="1"/>
</dbReference>
<dbReference type="InterPro" id="IPR029061">
    <property type="entry name" value="THDP-binding"/>
</dbReference>
<keyword evidence="9" id="KW-0786">Thiamine pyrophosphate</keyword>
<dbReference type="GO" id="GO:0046872">
    <property type="term" value="F:metal ion binding"/>
    <property type="evidence" value="ECO:0007669"/>
    <property type="project" value="UniProtKB-KW"/>
</dbReference>
<dbReference type="InterPro" id="IPR011896">
    <property type="entry name" value="OFOB"/>
</dbReference>
<keyword evidence="5" id="KW-0460">Magnesium</keyword>
<evidence type="ECO:0000259" key="11">
    <source>
        <dbReference type="Pfam" id="PF12367"/>
    </source>
</evidence>
<evidence type="ECO:0000256" key="7">
    <source>
        <dbReference type="ARBA" id="ARBA00023004"/>
    </source>
</evidence>
<comment type="cofactor">
    <cofactor evidence="3">
        <name>[4Fe-4S] cluster</name>
        <dbReference type="ChEBI" id="CHEBI:49883"/>
    </cofactor>
</comment>
<proteinExistence type="predicted"/>
<comment type="caution">
    <text evidence="12">The sequence shown here is derived from an EMBL/GenBank/DDBJ whole genome shotgun (WGS) entry which is preliminary data.</text>
</comment>
<dbReference type="NCBIfam" id="TIGR02177">
    <property type="entry name" value="PorB_KorB"/>
    <property type="match status" value="1"/>
</dbReference>
<dbReference type="GO" id="GO:0016625">
    <property type="term" value="F:oxidoreductase activity, acting on the aldehyde or oxo group of donors, iron-sulfur protein as acceptor"/>
    <property type="evidence" value="ECO:0007669"/>
    <property type="project" value="UniProtKB-ARBA"/>
</dbReference>
<dbReference type="InterPro" id="IPR011766">
    <property type="entry name" value="TPP_enzyme_TPP-bd"/>
</dbReference>
<keyword evidence="8" id="KW-0411">Iron-sulfur</keyword>
<dbReference type="GO" id="GO:0045333">
    <property type="term" value="P:cellular respiration"/>
    <property type="evidence" value="ECO:0007669"/>
    <property type="project" value="UniProtKB-ARBA"/>
</dbReference>
<evidence type="ECO:0000256" key="4">
    <source>
        <dbReference type="ARBA" id="ARBA00022723"/>
    </source>
</evidence>
<dbReference type="GO" id="GO:0030976">
    <property type="term" value="F:thiamine pyrophosphate binding"/>
    <property type="evidence" value="ECO:0007669"/>
    <property type="project" value="InterPro"/>
</dbReference>
<evidence type="ECO:0000256" key="1">
    <source>
        <dbReference type="ARBA" id="ARBA00001946"/>
    </source>
</evidence>
<keyword evidence="7" id="KW-0408">Iron</keyword>